<sequence length="351" mass="36078">MSFSRAAPATRLHHRFGGDERAGRFSPAAPVFAVGLLVAAFASQETAAEQAPAAAPAGAPVAVAQAAAGCFSEAIHAGGFLAPRADAVVILTLENYQVAEVLANEGDSVAEGQPLARIAKIEAPNPYPPGMGPPPAPGPALPASIVLRAPAAGTIIKSRARIGAGPSAQGDPLFALAVDGLIEALAQVPSVHIGEVKADQTVSVIIEDGREISGRVRRIGSQIDPVTQMGEVRVAIERDPALRAGRLIRAKIDARHSCGLSIPRSALFYSNEGASVQIVRGKIIETARVRVGLASGADAEIEAGLRAGDLVVLNAGGSLRDGDVVTPILPDEQGQDRDKDRGGQDHPAERP</sequence>
<name>B8ENQ2_METSB</name>
<dbReference type="Proteomes" id="UP000002257">
    <property type="component" value="Chromosome"/>
</dbReference>
<reference evidence="3 4" key="1">
    <citation type="journal article" date="2010" name="J. Bacteriol.">
        <title>Complete genome sequence of the aerobic facultative methanotroph Methylocella silvestris BL2.</title>
        <authorList>
            <person name="Chen Y."/>
            <person name="Crombie A."/>
            <person name="Rahman M.T."/>
            <person name="Dedysh S.N."/>
            <person name="Liesack W."/>
            <person name="Stott M.B."/>
            <person name="Alam M."/>
            <person name="Theisen A.R."/>
            <person name="Murrell J.C."/>
            <person name="Dunfield P.F."/>
        </authorList>
    </citation>
    <scope>NUCLEOTIDE SEQUENCE [LARGE SCALE GENOMIC DNA]</scope>
    <source>
        <strain evidence="4">DSM 15510 / CIP 108128 / LMG 27833 / NCIMB 13906 / BL2</strain>
    </source>
</reference>
<feature type="compositionally biased region" description="Basic and acidic residues" evidence="2">
    <location>
        <begin position="334"/>
        <end position="351"/>
    </location>
</feature>
<dbReference type="Gene3D" id="2.40.30.170">
    <property type="match status" value="1"/>
</dbReference>
<comment type="similarity">
    <text evidence="1">Belongs to the membrane fusion protein (MFP) (TC 8.A.1) family.</text>
</comment>
<dbReference type="KEGG" id="msl:Msil_1893"/>
<dbReference type="GO" id="GO:0015562">
    <property type="term" value="F:efflux transmembrane transporter activity"/>
    <property type="evidence" value="ECO:0007669"/>
    <property type="project" value="TreeGrafter"/>
</dbReference>
<evidence type="ECO:0000313" key="4">
    <source>
        <dbReference type="Proteomes" id="UP000002257"/>
    </source>
</evidence>
<dbReference type="NCBIfam" id="TIGR01730">
    <property type="entry name" value="RND_mfp"/>
    <property type="match status" value="1"/>
</dbReference>
<organism evidence="3 4">
    <name type="scientific">Methylocella silvestris (strain DSM 15510 / CIP 108128 / LMG 27833 / NCIMB 13906 / BL2)</name>
    <dbReference type="NCBI Taxonomy" id="395965"/>
    <lineage>
        <taxon>Bacteria</taxon>
        <taxon>Pseudomonadati</taxon>
        <taxon>Pseudomonadota</taxon>
        <taxon>Alphaproteobacteria</taxon>
        <taxon>Hyphomicrobiales</taxon>
        <taxon>Beijerinckiaceae</taxon>
        <taxon>Methylocella</taxon>
    </lineage>
</organism>
<evidence type="ECO:0000256" key="1">
    <source>
        <dbReference type="ARBA" id="ARBA00009477"/>
    </source>
</evidence>
<dbReference type="InterPro" id="IPR006143">
    <property type="entry name" value="RND_pump_MFP"/>
</dbReference>
<dbReference type="AlphaFoldDB" id="B8ENQ2"/>
<dbReference type="Gene3D" id="2.40.50.100">
    <property type="match status" value="1"/>
</dbReference>
<accession>B8ENQ2</accession>
<proteinExistence type="inferred from homology"/>
<dbReference type="PRINTS" id="PR01490">
    <property type="entry name" value="RTXTOXIND"/>
</dbReference>
<evidence type="ECO:0000256" key="2">
    <source>
        <dbReference type="SAM" id="MobiDB-lite"/>
    </source>
</evidence>
<dbReference type="eggNOG" id="COG0845">
    <property type="taxonomic scope" value="Bacteria"/>
</dbReference>
<dbReference type="Gene3D" id="2.40.420.20">
    <property type="match status" value="1"/>
</dbReference>
<dbReference type="PANTHER" id="PTHR30469:SF15">
    <property type="entry name" value="HLYD FAMILY OF SECRETION PROTEINS"/>
    <property type="match status" value="1"/>
</dbReference>
<gene>
    <name evidence="3" type="ordered locus">Msil_1893</name>
</gene>
<dbReference type="EMBL" id="CP001280">
    <property type="protein sequence ID" value="ACK50838.1"/>
    <property type="molecule type" value="Genomic_DNA"/>
</dbReference>
<dbReference type="PANTHER" id="PTHR30469">
    <property type="entry name" value="MULTIDRUG RESISTANCE PROTEIN MDTA"/>
    <property type="match status" value="1"/>
</dbReference>
<dbReference type="GO" id="GO:1990281">
    <property type="term" value="C:efflux pump complex"/>
    <property type="evidence" value="ECO:0007669"/>
    <property type="project" value="TreeGrafter"/>
</dbReference>
<dbReference type="HOGENOM" id="CLU_018816_7_0_5"/>
<protein>
    <submittedName>
        <fullName evidence="3">Efflux transporter, RND family, MFP subunit</fullName>
    </submittedName>
</protein>
<dbReference type="STRING" id="395965.Msil_1893"/>
<keyword evidence="4" id="KW-1185">Reference proteome</keyword>
<evidence type="ECO:0000313" key="3">
    <source>
        <dbReference type="EMBL" id="ACK50838.1"/>
    </source>
</evidence>
<feature type="region of interest" description="Disordered" evidence="2">
    <location>
        <begin position="321"/>
        <end position="351"/>
    </location>
</feature>